<dbReference type="AlphaFoldDB" id="A0A7S1TNV0"/>
<name>A0A7S1TNV0_9STRA</name>
<feature type="transmembrane region" description="Helical" evidence="1">
    <location>
        <begin position="136"/>
        <end position="157"/>
    </location>
</feature>
<sequence length="158" mass="16921">MRVVLLLSALAGAAALVPRRAKASVQGVAARPQTSMLTLNVEGEAGDAAPPSDFDVKEQIISDLMLASNMRDEEALVKSLQAAMKFGLPADFPQVRQAREVYVEITTGVSTNMRSKLMREMQSSGADETIGWNPGFTYLAIFGLISVLVVLGGKGIFY</sequence>
<gene>
    <name evidence="3" type="ORF">PPAR1163_LOCUS18</name>
</gene>
<keyword evidence="2" id="KW-0732">Signal</keyword>
<feature type="signal peptide" evidence="2">
    <location>
        <begin position="1"/>
        <end position="15"/>
    </location>
</feature>
<evidence type="ECO:0000256" key="1">
    <source>
        <dbReference type="SAM" id="Phobius"/>
    </source>
</evidence>
<dbReference type="EMBL" id="HBGJ01000029">
    <property type="protein sequence ID" value="CAD9241676.1"/>
    <property type="molecule type" value="Transcribed_RNA"/>
</dbReference>
<evidence type="ECO:0000313" key="3">
    <source>
        <dbReference type="EMBL" id="CAD9241676.1"/>
    </source>
</evidence>
<keyword evidence="1" id="KW-1133">Transmembrane helix</keyword>
<proteinExistence type="predicted"/>
<protein>
    <submittedName>
        <fullName evidence="3">Uncharacterized protein</fullName>
    </submittedName>
</protein>
<keyword evidence="1" id="KW-0812">Transmembrane</keyword>
<evidence type="ECO:0000256" key="2">
    <source>
        <dbReference type="SAM" id="SignalP"/>
    </source>
</evidence>
<keyword evidence="1" id="KW-0472">Membrane</keyword>
<reference evidence="3" key="1">
    <citation type="submission" date="2021-01" db="EMBL/GenBank/DDBJ databases">
        <authorList>
            <person name="Corre E."/>
            <person name="Pelletier E."/>
            <person name="Niang G."/>
            <person name="Scheremetjew M."/>
            <person name="Finn R."/>
            <person name="Kale V."/>
            <person name="Holt S."/>
            <person name="Cochrane G."/>
            <person name="Meng A."/>
            <person name="Brown T."/>
            <person name="Cohen L."/>
        </authorList>
    </citation>
    <scope>NUCLEOTIDE SEQUENCE</scope>
    <source>
        <strain evidence="3">CCMP2877</strain>
    </source>
</reference>
<feature type="chain" id="PRO_5031091603" evidence="2">
    <location>
        <begin position="16"/>
        <end position="158"/>
    </location>
</feature>
<organism evidence="3">
    <name type="scientific">Phaeomonas parva</name>
    <dbReference type="NCBI Taxonomy" id="124430"/>
    <lineage>
        <taxon>Eukaryota</taxon>
        <taxon>Sar</taxon>
        <taxon>Stramenopiles</taxon>
        <taxon>Ochrophyta</taxon>
        <taxon>Pinguiophyceae</taxon>
        <taxon>Pinguiochrysidales</taxon>
        <taxon>Pinguiochrysidaceae</taxon>
        <taxon>Phaeomonas</taxon>
    </lineage>
</organism>
<accession>A0A7S1TNV0</accession>